<dbReference type="AlphaFoldDB" id="A0AA39QHX1"/>
<dbReference type="Proteomes" id="UP001175228">
    <property type="component" value="Unassembled WGS sequence"/>
</dbReference>
<comment type="caution">
    <text evidence="2">The sequence shown here is derived from an EMBL/GenBank/DDBJ whole genome shotgun (WGS) entry which is preliminary data.</text>
</comment>
<keyword evidence="3" id="KW-1185">Reference proteome</keyword>
<feature type="transmembrane region" description="Helical" evidence="1">
    <location>
        <begin position="104"/>
        <end position="126"/>
    </location>
</feature>
<keyword evidence="1" id="KW-0472">Membrane</keyword>
<organism evidence="2 3">
    <name type="scientific">Armillaria luteobubalina</name>
    <dbReference type="NCBI Taxonomy" id="153913"/>
    <lineage>
        <taxon>Eukaryota</taxon>
        <taxon>Fungi</taxon>
        <taxon>Dikarya</taxon>
        <taxon>Basidiomycota</taxon>
        <taxon>Agaricomycotina</taxon>
        <taxon>Agaricomycetes</taxon>
        <taxon>Agaricomycetidae</taxon>
        <taxon>Agaricales</taxon>
        <taxon>Marasmiineae</taxon>
        <taxon>Physalacriaceae</taxon>
        <taxon>Armillaria</taxon>
    </lineage>
</organism>
<gene>
    <name evidence="2" type="ORF">EDD18DRAFT_1427185</name>
</gene>
<feature type="transmembrane region" description="Helical" evidence="1">
    <location>
        <begin position="133"/>
        <end position="155"/>
    </location>
</feature>
<keyword evidence="1" id="KW-0812">Transmembrane</keyword>
<name>A0AA39QHX1_9AGAR</name>
<feature type="transmembrane region" description="Helical" evidence="1">
    <location>
        <begin position="213"/>
        <end position="240"/>
    </location>
</feature>
<feature type="transmembrane region" description="Helical" evidence="1">
    <location>
        <begin position="50"/>
        <end position="68"/>
    </location>
</feature>
<protein>
    <submittedName>
        <fullName evidence="2">Uncharacterized protein</fullName>
    </submittedName>
</protein>
<keyword evidence="1" id="KW-1133">Transmembrane helix</keyword>
<dbReference type="EMBL" id="JAUEPU010000005">
    <property type="protein sequence ID" value="KAK0502340.1"/>
    <property type="molecule type" value="Genomic_DNA"/>
</dbReference>
<feature type="transmembrane region" description="Helical" evidence="1">
    <location>
        <begin position="179"/>
        <end position="201"/>
    </location>
</feature>
<evidence type="ECO:0000313" key="2">
    <source>
        <dbReference type="EMBL" id="KAK0502340.1"/>
    </source>
</evidence>
<accession>A0AA39QHX1</accession>
<sequence length="382" mass="42684">MTAQAALPSNLTSDDIHHILEILDISLNSIILQALMHVRRSFPNPHIGRCLMLLAISMLYILATIQLGETWAFIHYAFIDEGQNCYMIFMGVDSHSPTRFHEQLATGIISCISIFIADSSLIWRCWTVYGNQWLIIVIPVICTILGTVFQGIQIYHDCIYHVNNIEDSTYSGTVPEWKILYLALTITTTFWSTTLILYRIIQVVARSGCGIGIYAYCGVINALVESAILYSTVSIIVLGLCWKVLDRQSSIVPSVDDLTSLESNLRTKPDSQHIDIVFVACNISSEDYVAILAAAMRGIAPTLLVGHVAAGHTQPDDYWQESSTSTVSSLYFSGSFLTLDEEDDMWSAEPDEMDHINPELESGFEFTEEEEESQETKSLNMV</sequence>
<reference evidence="2" key="1">
    <citation type="submission" date="2023-06" db="EMBL/GenBank/DDBJ databases">
        <authorList>
            <consortium name="Lawrence Berkeley National Laboratory"/>
            <person name="Ahrendt S."/>
            <person name="Sahu N."/>
            <person name="Indic B."/>
            <person name="Wong-Bajracharya J."/>
            <person name="Merenyi Z."/>
            <person name="Ke H.-M."/>
            <person name="Monk M."/>
            <person name="Kocsube S."/>
            <person name="Drula E."/>
            <person name="Lipzen A."/>
            <person name="Balint B."/>
            <person name="Henrissat B."/>
            <person name="Andreopoulos B."/>
            <person name="Martin F.M."/>
            <person name="Harder C.B."/>
            <person name="Rigling D."/>
            <person name="Ford K.L."/>
            <person name="Foster G.D."/>
            <person name="Pangilinan J."/>
            <person name="Papanicolaou A."/>
            <person name="Barry K."/>
            <person name="LaButti K."/>
            <person name="Viragh M."/>
            <person name="Koriabine M."/>
            <person name="Yan M."/>
            <person name="Riley R."/>
            <person name="Champramary S."/>
            <person name="Plett K.L."/>
            <person name="Tsai I.J."/>
            <person name="Slot J."/>
            <person name="Sipos G."/>
            <person name="Plett J."/>
            <person name="Nagy L.G."/>
            <person name="Grigoriev I.V."/>
        </authorList>
    </citation>
    <scope>NUCLEOTIDE SEQUENCE</scope>
    <source>
        <strain evidence="2">HWK02</strain>
    </source>
</reference>
<evidence type="ECO:0000256" key="1">
    <source>
        <dbReference type="SAM" id="Phobius"/>
    </source>
</evidence>
<proteinExistence type="predicted"/>
<evidence type="ECO:0000313" key="3">
    <source>
        <dbReference type="Proteomes" id="UP001175228"/>
    </source>
</evidence>